<organism evidence="1 2">
    <name type="scientific">Panagrolaimus sp. JU765</name>
    <dbReference type="NCBI Taxonomy" id="591449"/>
    <lineage>
        <taxon>Eukaryota</taxon>
        <taxon>Metazoa</taxon>
        <taxon>Ecdysozoa</taxon>
        <taxon>Nematoda</taxon>
        <taxon>Chromadorea</taxon>
        <taxon>Rhabditida</taxon>
        <taxon>Tylenchina</taxon>
        <taxon>Panagrolaimomorpha</taxon>
        <taxon>Panagrolaimoidea</taxon>
        <taxon>Panagrolaimidae</taxon>
        <taxon>Panagrolaimus</taxon>
    </lineage>
</organism>
<evidence type="ECO:0000313" key="1">
    <source>
        <dbReference type="Proteomes" id="UP000887576"/>
    </source>
</evidence>
<proteinExistence type="predicted"/>
<reference evidence="2" key="1">
    <citation type="submission" date="2022-11" db="UniProtKB">
        <authorList>
            <consortium name="WormBaseParasite"/>
        </authorList>
    </citation>
    <scope>IDENTIFICATION</scope>
</reference>
<sequence>MTVIEKKFSEVINGEHVDIMEIEPFHRNAPEYRCCCHQIHYTKGSFYIALLTIIISAIGITLSAQWNYWLFFIPFVLFIILAIFVIIAYKTEKRILYLPYIIIMGILIIAAFMFAILGIVSIIFVPEWTQDFAQNVESKVYLDKQQKIDESRIFYTIATVSLLVFIAIASWFTFVIYKAYNFMKELHIARNPKRFMMELKTHHGIDEIEETPKLARHSHVQVEINAYNFMKELHIARNPKRFMMELKTHHGIDEIEETPKLARHSHVQVEINGEHSPRFE</sequence>
<name>A0AC34PYZ7_9BILA</name>
<protein>
    <submittedName>
        <fullName evidence="2">MFS transporter</fullName>
    </submittedName>
</protein>
<dbReference type="WBParaSite" id="JU765_v2.g11377.t1">
    <property type="protein sequence ID" value="JU765_v2.g11377.t1"/>
    <property type="gene ID" value="JU765_v2.g11377"/>
</dbReference>
<evidence type="ECO:0000313" key="2">
    <source>
        <dbReference type="WBParaSite" id="JU765_v2.g11377.t1"/>
    </source>
</evidence>
<dbReference type="Proteomes" id="UP000887576">
    <property type="component" value="Unplaced"/>
</dbReference>
<accession>A0AC34PYZ7</accession>